<dbReference type="SUPFAM" id="SSF53098">
    <property type="entry name" value="Ribonuclease H-like"/>
    <property type="match status" value="1"/>
</dbReference>
<keyword evidence="2" id="KW-0378">Hydrolase</keyword>
<dbReference type="GO" id="GO:0005634">
    <property type="term" value="C:nucleus"/>
    <property type="evidence" value="ECO:0007669"/>
    <property type="project" value="TreeGrafter"/>
</dbReference>
<reference evidence="3" key="1">
    <citation type="submission" date="2014-09" db="EMBL/GenBank/DDBJ databases">
        <authorList>
            <person name="Magalhaes I.L.F."/>
            <person name="Oliveira U."/>
            <person name="Santos F.R."/>
            <person name="Vidigal T.H.D.A."/>
            <person name="Brescovit A.D."/>
            <person name="Santos A.J."/>
        </authorList>
    </citation>
    <scope>NUCLEOTIDE SEQUENCE</scope>
    <source>
        <tissue evidence="3">Shoot tissue taken approximately 20 cm above the soil surface</tissue>
    </source>
</reference>
<name>A0A0A9E1V8_ARUDO</name>
<keyword evidence="1" id="KW-0540">Nuclease</keyword>
<accession>A0A0A9E1V8</accession>
<organism evidence="3">
    <name type="scientific">Arundo donax</name>
    <name type="common">Giant reed</name>
    <name type="synonym">Donax arundinaceus</name>
    <dbReference type="NCBI Taxonomy" id="35708"/>
    <lineage>
        <taxon>Eukaryota</taxon>
        <taxon>Viridiplantae</taxon>
        <taxon>Streptophyta</taxon>
        <taxon>Embryophyta</taxon>
        <taxon>Tracheophyta</taxon>
        <taxon>Spermatophyta</taxon>
        <taxon>Magnoliopsida</taxon>
        <taxon>Liliopsida</taxon>
        <taxon>Poales</taxon>
        <taxon>Poaceae</taxon>
        <taxon>PACMAD clade</taxon>
        <taxon>Arundinoideae</taxon>
        <taxon>Arundineae</taxon>
        <taxon>Arundo</taxon>
    </lineage>
</organism>
<dbReference type="AlphaFoldDB" id="A0A0A9E1V8"/>
<sequence length="127" mass="14679">MNKAKEFWIVQKEVAELIKGRILVGHALHHDLKVLLLSHPKKDIRDTSEYEIFRREGKRRLLKDLAAQVLGAKIQQSEHCPIEDARGCQSCDVHLQQAQESMGEEHERTIQVEKEAQEARQEEICCV</sequence>
<dbReference type="InterPro" id="IPR036397">
    <property type="entry name" value="RNaseH_sf"/>
</dbReference>
<dbReference type="Gene3D" id="3.30.420.10">
    <property type="entry name" value="Ribonuclease H-like superfamily/Ribonuclease H"/>
    <property type="match status" value="1"/>
</dbReference>
<dbReference type="InterPro" id="IPR047021">
    <property type="entry name" value="REXO1/3/4-like"/>
</dbReference>
<protein>
    <recommendedName>
        <fullName evidence="4">Exonuclease domain-containing protein</fullName>
    </recommendedName>
</protein>
<dbReference type="GO" id="GO:0003676">
    <property type="term" value="F:nucleic acid binding"/>
    <property type="evidence" value="ECO:0007669"/>
    <property type="project" value="InterPro"/>
</dbReference>
<evidence type="ECO:0008006" key="4">
    <source>
        <dbReference type="Google" id="ProtNLM"/>
    </source>
</evidence>
<evidence type="ECO:0000256" key="2">
    <source>
        <dbReference type="ARBA" id="ARBA00022801"/>
    </source>
</evidence>
<dbReference type="GO" id="GO:0004527">
    <property type="term" value="F:exonuclease activity"/>
    <property type="evidence" value="ECO:0007669"/>
    <property type="project" value="InterPro"/>
</dbReference>
<dbReference type="EMBL" id="GBRH01203884">
    <property type="protein sequence ID" value="JAD94011.1"/>
    <property type="molecule type" value="Transcribed_RNA"/>
</dbReference>
<reference evidence="3" key="2">
    <citation type="journal article" date="2015" name="Data Brief">
        <title>Shoot transcriptome of the giant reed, Arundo donax.</title>
        <authorList>
            <person name="Barrero R.A."/>
            <person name="Guerrero F.D."/>
            <person name="Moolhuijzen P."/>
            <person name="Goolsby J.A."/>
            <person name="Tidwell J."/>
            <person name="Bellgard S.E."/>
            <person name="Bellgard M.I."/>
        </authorList>
    </citation>
    <scope>NUCLEOTIDE SEQUENCE</scope>
    <source>
        <tissue evidence="3">Shoot tissue taken approximately 20 cm above the soil surface</tissue>
    </source>
</reference>
<proteinExistence type="predicted"/>
<evidence type="ECO:0000313" key="3">
    <source>
        <dbReference type="EMBL" id="JAD94011.1"/>
    </source>
</evidence>
<dbReference type="InterPro" id="IPR012337">
    <property type="entry name" value="RNaseH-like_sf"/>
</dbReference>
<evidence type="ECO:0000256" key="1">
    <source>
        <dbReference type="ARBA" id="ARBA00022722"/>
    </source>
</evidence>
<dbReference type="PANTHER" id="PTHR12801">
    <property type="entry name" value="RNA EXONUCLEASE REXO1 / RECO3 FAMILY MEMBER-RELATED"/>
    <property type="match status" value="1"/>
</dbReference>
<dbReference type="PANTHER" id="PTHR12801:SF45">
    <property type="entry name" value="RNA EXONUCLEASE 4"/>
    <property type="match status" value="1"/>
</dbReference>